<keyword evidence="9" id="KW-0539">Nucleus</keyword>
<dbReference type="EnsemblMetazoa" id="ENSAATROPT004431">
    <property type="protein sequence ID" value="ENSAATROPP004247"/>
    <property type="gene ID" value="ENSAATROPG003514"/>
</dbReference>
<reference evidence="12" key="1">
    <citation type="submission" date="2024-04" db="UniProtKB">
        <authorList>
            <consortium name="EnsemblMetazoa"/>
        </authorList>
    </citation>
    <scope>IDENTIFICATION</scope>
    <source>
        <strain evidence="12">EBRO</strain>
    </source>
</reference>
<dbReference type="AlphaFoldDB" id="A0AAG5CZ95"/>
<dbReference type="GO" id="GO:0005730">
    <property type="term" value="C:nucleolus"/>
    <property type="evidence" value="ECO:0007669"/>
    <property type="project" value="UniProtKB-SubCell"/>
</dbReference>
<dbReference type="GO" id="GO:0071013">
    <property type="term" value="C:catalytic step 2 spliceosome"/>
    <property type="evidence" value="ECO:0007669"/>
    <property type="project" value="TreeGrafter"/>
</dbReference>
<dbReference type="Proteomes" id="UP000075880">
    <property type="component" value="Unassembled WGS sequence"/>
</dbReference>
<dbReference type="Gene3D" id="2.80.10.50">
    <property type="match status" value="1"/>
</dbReference>
<accession>A0AAG5CZ95</accession>
<sequence length="280" mass="31455">MTRGDFWCNFHKHINIFIMSEYNRAKTSKLVLKGESSKGTKRKHKKDKHEKKAKKALTVDTDAVKHGGWWMVTKTTDITSSIALQFDKQAYVKALDNGLFTLGAPHNEGDPPDPEEIFSAVLINEEKVAFKSGYGKYLKVEKDGMITGRSDAVSALEQFEPVFDQGKTALLAANGCFVSVDPEDDALVAIKKKVGSSEVCVIRSSSDREDISNKELPMEESGDLDQVEINFVKKFQKFQDKKLRVSKEDTVLLKKAKDSGTLHEALLDRRSKMKADRYCK</sequence>
<evidence type="ECO:0000256" key="10">
    <source>
        <dbReference type="ARBA" id="ARBA00072064"/>
    </source>
</evidence>
<keyword evidence="5" id="KW-0963">Cytoplasm</keyword>
<evidence type="ECO:0000313" key="12">
    <source>
        <dbReference type="EnsemblMetazoa" id="ENSAATROPP004247"/>
    </source>
</evidence>
<dbReference type="FunFam" id="2.80.10.50:FF:000061">
    <property type="entry name" value="Protein FRG1"/>
    <property type="match status" value="1"/>
</dbReference>
<dbReference type="Pfam" id="PF06229">
    <property type="entry name" value="FRG1"/>
    <property type="match status" value="1"/>
</dbReference>
<dbReference type="PANTHER" id="PTHR12928">
    <property type="entry name" value="FRG1 PROTEIN"/>
    <property type="match status" value="1"/>
</dbReference>
<keyword evidence="8" id="KW-0698">rRNA processing</keyword>
<evidence type="ECO:0000256" key="3">
    <source>
        <dbReference type="ARBA" id="ARBA00004604"/>
    </source>
</evidence>
<dbReference type="CDD" id="cd23338">
    <property type="entry name" value="beta-trefoil_FSCN_FRG1"/>
    <property type="match status" value="1"/>
</dbReference>
<organism evidence="12 13">
    <name type="scientific">Anopheles atroparvus</name>
    <name type="common">European mosquito</name>
    <dbReference type="NCBI Taxonomy" id="41427"/>
    <lineage>
        <taxon>Eukaryota</taxon>
        <taxon>Metazoa</taxon>
        <taxon>Ecdysozoa</taxon>
        <taxon>Arthropoda</taxon>
        <taxon>Hexapoda</taxon>
        <taxon>Insecta</taxon>
        <taxon>Pterygota</taxon>
        <taxon>Neoptera</taxon>
        <taxon>Endopterygota</taxon>
        <taxon>Diptera</taxon>
        <taxon>Nematocera</taxon>
        <taxon>Culicoidea</taxon>
        <taxon>Culicidae</taxon>
        <taxon>Anophelinae</taxon>
        <taxon>Anopheles</taxon>
    </lineage>
</organism>
<dbReference type="InterPro" id="IPR010414">
    <property type="entry name" value="FRG1"/>
</dbReference>
<dbReference type="GO" id="GO:0007517">
    <property type="term" value="P:muscle organ development"/>
    <property type="evidence" value="ECO:0007669"/>
    <property type="project" value="UniProtKB-KW"/>
</dbReference>
<dbReference type="GO" id="GO:0006364">
    <property type="term" value="P:rRNA processing"/>
    <property type="evidence" value="ECO:0007669"/>
    <property type="project" value="UniProtKB-KW"/>
</dbReference>
<evidence type="ECO:0000313" key="13">
    <source>
        <dbReference type="Proteomes" id="UP000075880"/>
    </source>
</evidence>
<evidence type="ECO:0000256" key="4">
    <source>
        <dbReference type="ARBA" id="ARBA00010878"/>
    </source>
</evidence>
<dbReference type="GO" id="GO:0015030">
    <property type="term" value="C:Cajal body"/>
    <property type="evidence" value="ECO:0007669"/>
    <property type="project" value="UniProtKB-SubCell"/>
</dbReference>
<keyword evidence="13" id="KW-1185">Reference proteome</keyword>
<evidence type="ECO:0000256" key="9">
    <source>
        <dbReference type="ARBA" id="ARBA00023242"/>
    </source>
</evidence>
<name>A0AAG5CZ95_ANOAO</name>
<dbReference type="GO" id="GO:0051015">
    <property type="term" value="F:actin filament binding"/>
    <property type="evidence" value="ECO:0007669"/>
    <property type="project" value="TreeGrafter"/>
</dbReference>
<evidence type="ECO:0000256" key="1">
    <source>
        <dbReference type="ARBA" id="ARBA00004408"/>
    </source>
</evidence>
<evidence type="ECO:0000256" key="8">
    <source>
        <dbReference type="ARBA" id="ARBA00022552"/>
    </source>
</evidence>
<feature type="compositionally biased region" description="Basic residues" evidence="11">
    <location>
        <begin position="39"/>
        <end position="54"/>
    </location>
</feature>
<evidence type="ECO:0000256" key="5">
    <source>
        <dbReference type="ARBA" id="ARBA00022490"/>
    </source>
</evidence>
<protein>
    <recommendedName>
        <fullName evidence="10">Protein FRG1 homolog</fullName>
    </recommendedName>
</protein>
<comment type="similarity">
    <text evidence="4">Belongs to the FRG1 family.</text>
</comment>
<dbReference type="GO" id="GO:0055120">
    <property type="term" value="C:striated muscle dense body"/>
    <property type="evidence" value="ECO:0007669"/>
    <property type="project" value="TreeGrafter"/>
</dbReference>
<evidence type="ECO:0000256" key="6">
    <source>
        <dbReference type="ARBA" id="ARBA00022517"/>
    </source>
</evidence>
<keyword evidence="6" id="KW-0690">Ribosome biogenesis</keyword>
<evidence type="ECO:0000256" key="11">
    <source>
        <dbReference type="SAM" id="MobiDB-lite"/>
    </source>
</evidence>
<dbReference type="PANTHER" id="PTHR12928:SF0">
    <property type="entry name" value="FSHD REGION GENE 1"/>
    <property type="match status" value="1"/>
</dbReference>
<proteinExistence type="inferred from homology"/>
<evidence type="ECO:0000256" key="7">
    <source>
        <dbReference type="ARBA" id="ARBA00022541"/>
    </source>
</evidence>
<dbReference type="InterPro" id="IPR008999">
    <property type="entry name" value="Actin-crosslinking"/>
</dbReference>
<keyword evidence="7" id="KW-0517">Myogenesis</keyword>
<evidence type="ECO:0000256" key="2">
    <source>
        <dbReference type="ARBA" id="ARBA00004496"/>
    </source>
</evidence>
<dbReference type="SUPFAM" id="SSF50405">
    <property type="entry name" value="Actin-crosslinking proteins"/>
    <property type="match status" value="1"/>
</dbReference>
<feature type="region of interest" description="Disordered" evidence="11">
    <location>
        <begin position="33"/>
        <end position="54"/>
    </location>
</feature>
<comment type="subcellular location">
    <subcellularLocation>
        <location evidence="2">Cytoplasm</location>
    </subcellularLocation>
    <subcellularLocation>
        <location evidence="1">Nucleus</location>
        <location evidence="1">Cajal body</location>
    </subcellularLocation>
    <subcellularLocation>
        <location evidence="3">Nucleus</location>
        <location evidence="3">Nucleolus</location>
    </subcellularLocation>
</comment>